<evidence type="ECO:0000313" key="1">
    <source>
        <dbReference type="EMBL" id="CAB4758186.1"/>
    </source>
</evidence>
<accession>A0A6J6UF20</accession>
<proteinExistence type="predicted"/>
<dbReference type="AlphaFoldDB" id="A0A6J6UF20"/>
<name>A0A6J6UF20_9ZZZZ</name>
<gene>
    <name evidence="1" type="ORF">UFOPK2842_00790</name>
</gene>
<dbReference type="EMBL" id="CAEZZI010000072">
    <property type="protein sequence ID" value="CAB4758186.1"/>
    <property type="molecule type" value="Genomic_DNA"/>
</dbReference>
<protein>
    <submittedName>
        <fullName evidence="1">Unannotated protein</fullName>
    </submittedName>
</protein>
<reference evidence="1" key="1">
    <citation type="submission" date="2020-05" db="EMBL/GenBank/DDBJ databases">
        <authorList>
            <person name="Chiriac C."/>
            <person name="Salcher M."/>
            <person name="Ghai R."/>
            <person name="Kavagutti S V."/>
        </authorList>
    </citation>
    <scope>NUCLEOTIDE SEQUENCE</scope>
</reference>
<organism evidence="1">
    <name type="scientific">freshwater metagenome</name>
    <dbReference type="NCBI Taxonomy" id="449393"/>
    <lineage>
        <taxon>unclassified sequences</taxon>
        <taxon>metagenomes</taxon>
        <taxon>ecological metagenomes</taxon>
    </lineage>
</organism>
<sequence>MLMAPYIVTVIAVTGFIGRVRAPAADGIPYNRGGSD</sequence>